<dbReference type="Gene3D" id="1.10.287.1120">
    <property type="entry name" value="Bipartite methylase S protein"/>
    <property type="match status" value="1"/>
</dbReference>
<comment type="similarity">
    <text evidence="1">Belongs to the type-I restriction system S methylase family.</text>
</comment>
<sequence length="420" mass="47668">MAEEKKNIPKLRFREFTGDNANAWELRKLGEVGKALSGVGFPNSEQGGKSGIPFYKVSDMNIKGNEHEMTTANNYVTNEQISRKKWTPIKNVPAIFFAKVGAAVLLNRKRLCRKPFLMDNNTMAYSMDQNYLNADFSKSLFETINLASLVQVGALPSYNAQDIENIKIAIPNLNEQKKIACYFKNIDSLIALHQRMLDEYKTLKKTMLSKMFPKNSEKYPELRFSGFTDAWELRKLGEVGKALSGVGFPNSEQGGKSGIPFYKVSDMNIKGNEHEMTTANNYVTNEQISRKKWTPIKNVPAIFFAKVGAAVLLNRKRLCRKPFLMDNNTMAYSMDQNYLNADFSKSLFETINLASLVQVGALPSYNAQDIENIKIAIPNLNEQKKIACYFKNIDSLIALHQRELELLKTLKKTMLQQMFV</sequence>
<proteinExistence type="inferred from homology"/>
<keyword evidence="5" id="KW-0378">Hydrolase</keyword>
<dbReference type="SUPFAM" id="SSF116734">
    <property type="entry name" value="DNA methylase specificity domain"/>
    <property type="match status" value="2"/>
</dbReference>
<evidence type="ECO:0000313" key="6">
    <source>
        <dbReference type="Proteomes" id="UP000250143"/>
    </source>
</evidence>
<evidence type="ECO:0000256" key="2">
    <source>
        <dbReference type="ARBA" id="ARBA00022747"/>
    </source>
</evidence>
<accession>A0ABN5M9U7</accession>
<dbReference type="RefSeq" id="WP_112193426.1">
    <property type="nucleotide sequence ID" value="NZ_CP023566.1"/>
</dbReference>
<evidence type="ECO:0000256" key="3">
    <source>
        <dbReference type="ARBA" id="ARBA00023125"/>
    </source>
</evidence>
<name>A0ABN5M9U7_9LACO</name>
<gene>
    <name evidence="5" type="ORF">CPQ89_01265</name>
</gene>
<dbReference type="Pfam" id="PF01420">
    <property type="entry name" value="Methylase_S"/>
    <property type="match status" value="2"/>
</dbReference>
<dbReference type="InterPro" id="IPR000055">
    <property type="entry name" value="Restrct_endonuc_typeI_TRD"/>
</dbReference>
<protein>
    <submittedName>
        <fullName evidence="5">Restriction endonuclease subunit S</fullName>
    </submittedName>
</protein>
<feature type="domain" description="Type I restriction modification DNA specificity" evidence="4">
    <location>
        <begin position="24"/>
        <end position="198"/>
    </location>
</feature>
<organism evidence="5 6">
    <name type="scientific">Ligilactobacillus murinus</name>
    <dbReference type="NCBI Taxonomy" id="1622"/>
    <lineage>
        <taxon>Bacteria</taxon>
        <taxon>Bacillati</taxon>
        <taxon>Bacillota</taxon>
        <taxon>Bacilli</taxon>
        <taxon>Lactobacillales</taxon>
        <taxon>Lactobacillaceae</taxon>
        <taxon>Ligilactobacillus</taxon>
    </lineage>
</organism>
<feature type="domain" description="Type I restriction modification DNA specificity" evidence="4">
    <location>
        <begin position="230"/>
        <end position="408"/>
    </location>
</feature>
<evidence type="ECO:0000259" key="4">
    <source>
        <dbReference type="Pfam" id="PF01420"/>
    </source>
</evidence>
<dbReference type="Gene3D" id="3.90.220.20">
    <property type="entry name" value="DNA methylase specificity domains"/>
    <property type="match status" value="2"/>
</dbReference>
<dbReference type="PANTHER" id="PTHR30408:SF12">
    <property type="entry name" value="TYPE I RESTRICTION ENZYME MJAVIII SPECIFICITY SUBUNIT"/>
    <property type="match status" value="1"/>
</dbReference>
<keyword evidence="6" id="KW-1185">Reference proteome</keyword>
<dbReference type="GO" id="GO:0004519">
    <property type="term" value="F:endonuclease activity"/>
    <property type="evidence" value="ECO:0007669"/>
    <property type="project" value="UniProtKB-KW"/>
</dbReference>
<dbReference type="PANTHER" id="PTHR30408">
    <property type="entry name" value="TYPE-1 RESTRICTION ENZYME ECOKI SPECIFICITY PROTEIN"/>
    <property type="match status" value="1"/>
</dbReference>
<evidence type="ECO:0000256" key="1">
    <source>
        <dbReference type="ARBA" id="ARBA00010923"/>
    </source>
</evidence>
<keyword evidence="5" id="KW-0540">Nuclease</keyword>
<evidence type="ECO:0000313" key="5">
    <source>
        <dbReference type="EMBL" id="AWZ39757.1"/>
    </source>
</evidence>
<keyword evidence="3" id="KW-0238">DNA-binding</keyword>
<dbReference type="InterPro" id="IPR044946">
    <property type="entry name" value="Restrct_endonuc_typeI_TRD_sf"/>
</dbReference>
<dbReference type="Proteomes" id="UP000250143">
    <property type="component" value="Chromosome"/>
</dbReference>
<dbReference type="EMBL" id="CP023566">
    <property type="protein sequence ID" value="AWZ39757.1"/>
    <property type="molecule type" value="Genomic_DNA"/>
</dbReference>
<reference evidence="5 6" key="1">
    <citation type="submission" date="2017-09" db="EMBL/GenBank/DDBJ databases">
        <title>Predominant Lactobacillus spp. isolated from feces of mice subjected to short-term calorie restriction.</title>
        <authorList>
            <person name="Zhang C."/>
            <person name="Zhao L."/>
            <person name="Pan F."/>
        </authorList>
    </citation>
    <scope>NUCLEOTIDE SEQUENCE [LARGE SCALE GENOMIC DNA]</scope>
    <source>
        <strain evidence="5 6">CR141</strain>
    </source>
</reference>
<keyword evidence="5" id="KW-0255">Endonuclease</keyword>
<keyword evidence="2" id="KW-0680">Restriction system</keyword>
<dbReference type="InterPro" id="IPR052021">
    <property type="entry name" value="Type-I_RS_S_subunit"/>
</dbReference>